<dbReference type="PRINTS" id="PR00081">
    <property type="entry name" value="GDHRDH"/>
</dbReference>
<evidence type="ECO:0000256" key="2">
    <source>
        <dbReference type="ARBA" id="ARBA00023002"/>
    </source>
</evidence>
<dbReference type="Pfam" id="PF13561">
    <property type="entry name" value="adh_short_C2"/>
    <property type="match status" value="1"/>
</dbReference>
<proteinExistence type="inferred from homology"/>
<dbReference type="PRINTS" id="PR00080">
    <property type="entry name" value="SDRFAMILY"/>
</dbReference>
<dbReference type="PANTHER" id="PTHR24321:SF8">
    <property type="entry name" value="ESTRADIOL 17-BETA-DEHYDROGENASE 8-RELATED"/>
    <property type="match status" value="1"/>
</dbReference>
<evidence type="ECO:0000256" key="1">
    <source>
        <dbReference type="ARBA" id="ARBA00006484"/>
    </source>
</evidence>
<dbReference type="PROSITE" id="PS00061">
    <property type="entry name" value="ADH_SHORT"/>
    <property type="match status" value="1"/>
</dbReference>
<dbReference type="Proteomes" id="UP000886251">
    <property type="component" value="Unassembled WGS sequence"/>
</dbReference>
<dbReference type="AlphaFoldDB" id="A0A831RL60"/>
<comment type="similarity">
    <text evidence="1">Belongs to the short-chain dehydrogenases/reductases (SDR) family.</text>
</comment>
<organism evidence="3">
    <name type="scientific">Sedimenticola thiotaurini</name>
    <dbReference type="NCBI Taxonomy" id="1543721"/>
    <lineage>
        <taxon>Bacteria</taxon>
        <taxon>Pseudomonadati</taxon>
        <taxon>Pseudomonadota</taxon>
        <taxon>Gammaproteobacteria</taxon>
        <taxon>Chromatiales</taxon>
        <taxon>Sedimenticolaceae</taxon>
        <taxon>Sedimenticola</taxon>
    </lineage>
</organism>
<name>A0A831RL60_9GAMM</name>
<reference evidence="3" key="1">
    <citation type="journal article" date="2020" name="mSystems">
        <title>Genome- and Community-Level Interaction Insights into Carbon Utilization and Element Cycling Functions of Hydrothermarchaeota in Hydrothermal Sediment.</title>
        <authorList>
            <person name="Zhou Z."/>
            <person name="Liu Y."/>
            <person name="Xu W."/>
            <person name="Pan J."/>
            <person name="Luo Z.H."/>
            <person name="Li M."/>
        </authorList>
    </citation>
    <scope>NUCLEOTIDE SEQUENCE [LARGE SCALE GENOMIC DNA]</scope>
    <source>
        <strain evidence="3">HyVt-443</strain>
    </source>
</reference>
<sequence length="115" mass="12257">GRGSIVNITSINGLRGKFGQANYSAAKAGLIGLTKTAARELGPRGVRVNAVAPGMVLTDMARRLPPEHLERALEETVLKQLATPEDIANTVLFLLSDAARMITGEVIRVDCGQYI</sequence>
<dbReference type="InterPro" id="IPR002347">
    <property type="entry name" value="SDR_fam"/>
</dbReference>
<dbReference type="Gene3D" id="3.40.50.720">
    <property type="entry name" value="NAD(P)-binding Rossmann-like Domain"/>
    <property type="match status" value="1"/>
</dbReference>
<feature type="non-terminal residue" evidence="3">
    <location>
        <position position="1"/>
    </location>
</feature>
<evidence type="ECO:0000313" key="3">
    <source>
        <dbReference type="EMBL" id="HEB97437.1"/>
    </source>
</evidence>
<dbReference type="InterPro" id="IPR020904">
    <property type="entry name" value="Sc_DH/Rdtase_CS"/>
</dbReference>
<gene>
    <name evidence="3" type="ORF">ENI96_13525</name>
</gene>
<comment type="caution">
    <text evidence="3">The sequence shown here is derived from an EMBL/GenBank/DDBJ whole genome shotgun (WGS) entry which is preliminary data.</text>
</comment>
<dbReference type="EMBL" id="DRKP01000168">
    <property type="protein sequence ID" value="HEB97437.1"/>
    <property type="molecule type" value="Genomic_DNA"/>
</dbReference>
<dbReference type="GO" id="GO:0016491">
    <property type="term" value="F:oxidoreductase activity"/>
    <property type="evidence" value="ECO:0007669"/>
    <property type="project" value="UniProtKB-KW"/>
</dbReference>
<accession>A0A831RL60</accession>
<dbReference type="PANTHER" id="PTHR24321">
    <property type="entry name" value="DEHYDROGENASES, SHORT CHAIN"/>
    <property type="match status" value="1"/>
</dbReference>
<keyword evidence="2" id="KW-0560">Oxidoreductase</keyword>
<dbReference type="SUPFAM" id="SSF51735">
    <property type="entry name" value="NAD(P)-binding Rossmann-fold domains"/>
    <property type="match status" value="1"/>
</dbReference>
<dbReference type="InterPro" id="IPR036291">
    <property type="entry name" value="NAD(P)-bd_dom_sf"/>
</dbReference>
<protein>
    <submittedName>
        <fullName evidence="3">SDR family oxidoreductase</fullName>
    </submittedName>
</protein>